<proteinExistence type="predicted"/>
<name>A0A0V7ZD94_9CYAN</name>
<gene>
    <name evidence="2" type="ORF">BC008_09845</name>
</gene>
<dbReference type="AlphaFoldDB" id="A0A0V7ZD94"/>
<dbReference type="PANTHER" id="PTHR41533:SF1">
    <property type="entry name" value="L,D-TRANSPEPTIDASE YCBB-RELATED"/>
    <property type="match status" value="1"/>
</dbReference>
<dbReference type="InterPro" id="IPR002477">
    <property type="entry name" value="Peptidoglycan-bd-like"/>
</dbReference>
<protein>
    <recommendedName>
        <fullName evidence="1">Peptidoglycan binding-like domain-containing protein</fullName>
    </recommendedName>
</protein>
<comment type="caution">
    <text evidence="2">The sequence shown here is derived from an EMBL/GenBank/DDBJ whole genome shotgun (WGS) entry which is preliminary data.</text>
</comment>
<evidence type="ECO:0000313" key="3">
    <source>
        <dbReference type="Proteomes" id="UP000053372"/>
    </source>
</evidence>
<feature type="domain" description="Peptidoglycan binding-like" evidence="1">
    <location>
        <begin position="97"/>
        <end position="153"/>
    </location>
</feature>
<reference evidence="2 3" key="1">
    <citation type="journal article" date="2015" name="Genome Announc.">
        <title>Draft Genome of the Euendolithic (true boring) Cyanobacterium Mastigocoleus testarum strain BC008.</title>
        <authorList>
            <person name="Guida B.S."/>
            <person name="Garcia-Pichel F."/>
        </authorList>
    </citation>
    <scope>NUCLEOTIDE SEQUENCE [LARGE SCALE GENOMIC DNA]</scope>
    <source>
        <strain evidence="2 3">BC008</strain>
    </source>
</reference>
<evidence type="ECO:0000313" key="2">
    <source>
        <dbReference type="EMBL" id="KST62462.1"/>
    </source>
</evidence>
<dbReference type="InterPro" id="IPR052905">
    <property type="entry name" value="LD-transpeptidase_YkuD-like"/>
</dbReference>
<dbReference type="InterPro" id="IPR036366">
    <property type="entry name" value="PGBDSf"/>
</dbReference>
<keyword evidence="3" id="KW-1185">Reference proteome</keyword>
<dbReference type="SUPFAM" id="SSF47090">
    <property type="entry name" value="PGBD-like"/>
    <property type="match status" value="2"/>
</dbReference>
<dbReference type="RefSeq" id="WP_036268773.1">
    <property type="nucleotide sequence ID" value="NZ_LMTZ01000155.1"/>
</dbReference>
<dbReference type="EMBL" id="LMTZ01000155">
    <property type="protein sequence ID" value="KST62462.1"/>
    <property type="molecule type" value="Genomic_DNA"/>
</dbReference>
<dbReference type="OrthoDB" id="511527at2"/>
<dbReference type="PANTHER" id="PTHR41533">
    <property type="entry name" value="L,D-TRANSPEPTIDASE HI_1667-RELATED"/>
    <property type="match status" value="1"/>
</dbReference>
<dbReference type="Gene3D" id="1.10.101.10">
    <property type="entry name" value="PGBD-like superfamily/PGBD"/>
    <property type="match status" value="2"/>
</dbReference>
<organism evidence="2 3">
    <name type="scientific">Mastigocoleus testarum BC008</name>
    <dbReference type="NCBI Taxonomy" id="371196"/>
    <lineage>
        <taxon>Bacteria</taxon>
        <taxon>Bacillati</taxon>
        <taxon>Cyanobacteriota</taxon>
        <taxon>Cyanophyceae</taxon>
        <taxon>Nostocales</taxon>
        <taxon>Hapalosiphonaceae</taxon>
        <taxon>Mastigocoleus</taxon>
    </lineage>
</organism>
<dbReference type="Pfam" id="PF01471">
    <property type="entry name" value="PG_binding_1"/>
    <property type="match status" value="2"/>
</dbReference>
<accession>A0A0V7ZD94</accession>
<feature type="domain" description="Peptidoglycan binding-like" evidence="1">
    <location>
        <begin position="19"/>
        <end position="76"/>
    </location>
</feature>
<evidence type="ECO:0000259" key="1">
    <source>
        <dbReference type="Pfam" id="PF01471"/>
    </source>
</evidence>
<sequence>MSYATQTTIVRPTLTLGSTGDDVKDLQKILNGTVADNTLVVDGIFGRATQEAVTVFQKQYGLTVDGVVGSQTWAVLDTIDIYENDVTFPPTIRLGSTGEDVEYLQRRLNGIGLGPVIVDGIFGVATEKEVKKFQKHYDLTMDGVVGPKTWVRLEVIDV</sequence>
<dbReference type="InterPro" id="IPR036365">
    <property type="entry name" value="PGBD-like_sf"/>
</dbReference>
<dbReference type="Proteomes" id="UP000053372">
    <property type="component" value="Unassembled WGS sequence"/>
</dbReference>